<feature type="domain" description="RING-type" evidence="5">
    <location>
        <begin position="12"/>
        <end position="60"/>
    </location>
</feature>
<evidence type="ECO:0000259" key="6">
    <source>
        <dbReference type="PROSITE" id="PS50119"/>
    </source>
</evidence>
<dbReference type="InterPro" id="IPR000315">
    <property type="entry name" value="Znf_B-box"/>
</dbReference>
<evidence type="ECO:0000313" key="7">
    <source>
        <dbReference type="EMBL" id="OWF41136.1"/>
    </source>
</evidence>
<gene>
    <name evidence="7" type="ORF">KP79_PYT04766</name>
</gene>
<dbReference type="SUPFAM" id="SSF57850">
    <property type="entry name" value="RING/U-box"/>
    <property type="match status" value="1"/>
</dbReference>
<dbReference type="PROSITE" id="PS00518">
    <property type="entry name" value="ZF_RING_1"/>
    <property type="match status" value="1"/>
</dbReference>
<dbReference type="Pfam" id="PF00643">
    <property type="entry name" value="zf-B_box"/>
    <property type="match status" value="1"/>
</dbReference>
<organism evidence="7 8">
    <name type="scientific">Mizuhopecten yessoensis</name>
    <name type="common">Japanese scallop</name>
    <name type="synonym">Patinopecten yessoensis</name>
    <dbReference type="NCBI Taxonomy" id="6573"/>
    <lineage>
        <taxon>Eukaryota</taxon>
        <taxon>Metazoa</taxon>
        <taxon>Spiralia</taxon>
        <taxon>Lophotrochozoa</taxon>
        <taxon>Mollusca</taxon>
        <taxon>Bivalvia</taxon>
        <taxon>Autobranchia</taxon>
        <taxon>Pteriomorphia</taxon>
        <taxon>Pectinida</taxon>
        <taxon>Pectinoidea</taxon>
        <taxon>Pectinidae</taxon>
        <taxon>Mizuhopecten</taxon>
    </lineage>
</organism>
<dbReference type="EMBL" id="NEDP02005421">
    <property type="protein sequence ID" value="OWF41136.1"/>
    <property type="molecule type" value="Genomic_DNA"/>
</dbReference>
<sequence length="687" mass="77519">MAEAYPSPEFRCLLCQEIYENPRELPCGHTFCSPCLTTYIQAEHVCADEDRHYFPCPVCDTPIVPRDPNIHVNTWWTSFPINHLLLSHTKQISEDQICEACLRDWESSSAEVWCTDCAEMLCKDCKTYHKRNKVSSKHKLVPIDRESCRLKGIIVNDICPNHKTKRLDFYCVNHGSLCCSDCVSLTHRMCNNLKQLDDLVETATPGQNYIEREWKEIREESKRMLDDENSQINNVNSTEKEVSAKMTHEIQRAKDKLDDLNAAFQSDLAHKCNSYRQQINSRLRCVSKFNTNAENSHLLMSRLETQGSDRQTFITREQTKNQLSGHYRRMDQNTKELPNTFDITLKIGQIVEAIMKVTTVGAVDVTSTISLTIQNAKACIGSLLETIISTPSPATSVDPSSGSDLTDSVQRILVISPPTSTLVDVWEGSVSCVQTVHSHTIEVPVKHWLFSGIFTDNRQLLITDCLNNRLLLFDDNYSLVKEYNVDGNPVDVTRGRVANEIFVSLHGNEILKCTLRNGQLSVTERITCPRGTLGIAVHGDNIYAGTYKSVEVLSMDGEVNRSIRKSGGDPCLTTSSSKARVYHRDNNDIVCRRLDNDAEVYRYSDPGLKSPVGIGLDRDENVYVCGMDSRNVYLVSPDGSRGKALLTKLTCIKYPFGIIVHPTKQEFVVTSENDSVSFEVYRFNINA</sequence>
<name>A0A210PXE1_MIZYE</name>
<dbReference type="InterPro" id="IPR017907">
    <property type="entry name" value="Znf_RING_CS"/>
</dbReference>
<dbReference type="InterPro" id="IPR013083">
    <property type="entry name" value="Znf_RING/FYVE/PHD"/>
</dbReference>
<dbReference type="SMART" id="SM00184">
    <property type="entry name" value="RING"/>
    <property type="match status" value="1"/>
</dbReference>
<dbReference type="InterPro" id="IPR011042">
    <property type="entry name" value="6-blade_b-propeller_TolB-like"/>
</dbReference>
<dbReference type="Proteomes" id="UP000242188">
    <property type="component" value="Unassembled WGS sequence"/>
</dbReference>
<keyword evidence="3" id="KW-0862">Zinc</keyword>
<dbReference type="InterPro" id="IPR047153">
    <property type="entry name" value="TRIM45/56/19-like"/>
</dbReference>
<evidence type="ECO:0000256" key="1">
    <source>
        <dbReference type="ARBA" id="ARBA00022723"/>
    </source>
</evidence>
<dbReference type="PANTHER" id="PTHR25462:SF296">
    <property type="entry name" value="MEIOTIC P26, ISOFORM F"/>
    <property type="match status" value="1"/>
</dbReference>
<keyword evidence="1" id="KW-0479">Metal-binding</keyword>
<dbReference type="CDD" id="cd19756">
    <property type="entry name" value="Bbox2"/>
    <property type="match status" value="1"/>
</dbReference>
<comment type="caution">
    <text evidence="7">The sequence shown here is derived from an EMBL/GenBank/DDBJ whole genome shotgun (WGS) entry which is preliminary data.</text>
</comment>
<accession>A0A210PXE1</accession>
<dbReference type="SUPFAM" id="SSF63825">
    <property type="entry name" value="YWTD domain"/>
    <property type="match status" value="1"/>
</dbReference>
<dbReference type="PROSITE" id="PS50119">
    <property type="entry name" value="ZF_BBOX"/>
    <property type="match status" value="2"/>
</dbReference>
<evidence type="ECO:0000256" key="4">
    <source>
        <dbReference type="PROSITE-ProRule" id="PRU00024"/>
    </source>
</evidence>
<dbReference type="PANTHER" id="PTHR25462">
    <property type="entry name" value="BONUS, ISOFORM C-RELATED"/>
    <property type="match status" value="1"/>
</dbReference>
<dbReference type="Gene3D" id="3.30.40.10">
    <property type="entry name" value="Zinc/RING finger domain, C3HC4 (zinc finger)"/>
    <property type="match status" value="1"/>
</dbReference>
<proteinExistence type="predicted"/>
<dbReference type="InterPro" id="IPR018957">
    <property type="entry name" value="Znf_C3HC4_RING-type"/>
</dbReference>
<dbReference type="Gene3D" id="2.120.10.30">
    <property type="entry name" value="TolB, C-terminal domain"/>
    <property type="match status" value="1"/>
</dbReference>
<dbReference type="GO" id="GO:0008270">
    <property type="term" value="F:zinc ion binding"/>
    <property type="evidence" value="ECO:0007669"/>
    <property type="project" value="UniProtKB-KW"/>
</dbReference>
<keyword evidence="8" id="KW-1185">Reference proteome</keyword>
<evidence type="ECO:0000259" key="5">
    <source>
        <dbReference type="PROSITE" id="PS50089"/>
    </source>
</evidence>
<dbReference type="Pfam" id="PF00097">
    <property type="entry name" value="zf-C3HC4"/>
    <property type="match status" value="1"/>
</dbReference>
<dbReference type="InterPro" id="IPR001841">
    <property type="entry name" value="Znf_RING"/>
</dbReference>
<feature type="domain" description="B box-type" evidence="6">
    <location>
        <begin position="158"/>
        <end position="188"/>
    </location>
</feature>
<protein>
    <submittedName>
        <fullName evidence="7">Tripartite motif-containing protein 45</fullName>
    </submittedName>
</protein>
<dbReference type="Gene3D" id="3.30.160.60">
    <property type="entry name" value="Classic Zinc Finger"/>
    <property type="match status" value="1"/>
</dbReference>
<evidence type="ECO:0000256" key="2">
    <source>
        <dbReference type="ARBA" id="ARBA00022771"/>
    </source>
</evidence>
<dbReference type="OrthoDB" id="6150003at2759"/>
<evidence type="ECO:0000313" key="8">
    <source>
        <dbReference type="Proteomes" id="UP000242188"/>
    </source>
</evidence>
<keyword evidence="2 4" id="KW-0863">Zinc-finger</keyword>
<reference evidence="7 8" key="1">
    <citation type="journal article" date="2017" name="Nat. Ecol. Evol.">
        <title>Scallop genome provides insights into evolution of bilaterian karyotype and development.</title>
        <authorList>
            <person name="Wang S."/>
            <person name="Zhang J."/>
            <person name="Jiao W."/>
            <person name="Li J."/>
            <person name="Xun X."/>
            <person name="Sun Y."/>
            <person name="Guo X."/>
            <person name="Huan P."/>
            <person name="Dong B."/>
            <person name="Zhang L."/>
            <person name="Hu X."/>
            <person name="Sun X."/>
            <person name="Wang J."/>
            <person name="Zhao C."/>
            <person name="Wang Y."/>
            <person name="Wang D."/>
            <person name="Huang X."/>
            <person name="Wang R."/>
            <person name="Lv J."/>
            <person name="Li Y."/>
            <person name="Zhang Z."/>
            <person name="Liu B."/>
            <person name="Lu W."/>
            <person name="Hui Y."/>
            <person name="Liang J."/>
            <person name="Zhou Z."/>
            <person name="Hou R."/>
            <person name="Li X."/>
            <person name="Liu Y."/>
            <person name="Li H."/>
            <person name="Ning X."/>
            <person name="Lin Y."/>
            <person name="Zhao L."/>
            <person name="Xing Q."/>
            <person name="Dou J."/>
            <person name="Li Y."/>
            <person name="Mao J."/>
            <person name="Guo H."/>
            <person name="Dou H."/>
            <person name="Li T."/>
            <person name="Mu C."/>
            <person name="Jiang W."/>
            <person name="Fu Q."/>
            <person name="Fu X."/>
            <person name="Miao Y."/>
            <person name="Liu J."/>
            <person name="Yu Q."/>
            <person name="Li R."/>
            <person name="Liao H."/>
            <person name="Li X."/>
            <person name="Kong Y."/>
            <person name="Jiang Z."/>
            <person name="Chourrout D."/>
            <person name="Li R."/>
            <person name="Bao Z."/>
        </authorList>
    </citation>
    <scope>NUCLEOTIDE SEQUENCE [LARGE SCALE GENOMIC DNA]</scope>
    <source>
        <strain evidence="7 8">PY_sf001</strain>
    </source>
</reference>
<dbReference type="PROSITE" id="PS50089">
    <property type="entry name" value="ZF_RING_2"/>
    <property type="match status" value="1"/>
</dbReference>
<dbReference type="AlphaFoldDB" id="A0A210PXE1"/>
<feature type="domain" description="B box-type" evidence="6">
    <location>
        <begin position="93"/>
        <end position="143"/>
    </location>
</feature>
<dbReference type="CDD" id="cd19757">
    <property type="entry name" value="Bbox1"/>
    <property type="match status" value="1"/>
</dbReference>
<dbReference type="SMART" id="SM00336">
    <property type="entry name" value="BBOX"/>
    <property type="match status" value="2"/>
</dbReference>
<evidence type="ECO:0000256" key="3">
    <source>
        <dbReference type="ARBA" id="ARBA00022833"/>
    </source>
</evidence>